<dbReference type="EMBL" id="QDDL01000011">
    <property type="protein sequence ID" value="PVZ64928.1"/>
    <property type="molecule type" value="Genomic_DNA"/>
</dbReference>
<evidence type="ECO:0000313" key="2">
    <source>
        <dbReference type="Proteomes" id="UP000244906"/>
    </source>
</evidence>
<dbReference type="Pfam" id="PF04392">
    <property type="entry name" value="ABC_sub_bind"/>
    <property type="match status" value="1"/>
</dbReference>
<dbReference type="OrthoDB" id="9178917at2"/>
<name>A0A2V1GSA4_9GAMM</name>
<dbReference type="InterPro" id="IPR007487">
    <property type="entry name" value="ABC_transpt-TYRBP-like"/>
</dbReference>
<dbReference type="PANTHER" id="PTHR35271:SF1">
    <property type="entry name" value="ABC TRANSPORTER, SUBSTRATE-BINDING LIPOPROTEIN"/>
    <property type="match status" value="1"/>
</dbReference>
<evidence type="ECO:0008006" key="3">
    <source>
        <dbReference type="Google" id="ProtNLM"/>
    </source>
</evidence>
<dbReference type="AlphaFoldDB" id="A0A2V1GSA4"/>
<organism evidence="1 2">
    <name type="scientific">Pelagibaculum spongiae</name>
    <dbReference type="NCBI Taxonomy" id="2080658"/>
    <lineage>
        <taxon>Bacteria</taxon>
        <taxon>Pseudomonadati</taxon>
        <taxon>Pseudomonadota</taxon>
        <taxon>Gammaproteobacteria</taxon>
        <taxon>Oceanospirillales</taxon>
        <taxon>Pelagibaculum</taxon>
    </lineage>
</organism>
<protein>
    <recommendedName>
        <fullName evidence="3">ABC transporter substrate-binding protein</fullName>
    </recommendedName>
</protein>
<comment type="caution">
    <text evidence="1">The sequence shown here is derived from an EMBL/GenBank/DDBJ whole genome shotgun (WGS) entry which is preliminary data.</text>
</comment>
<accession>A0A2V1GSA4</accession>
<proteinExistence type="predicted"/>
<evidence type="ECO:0000313" key="1">
    <source>
        <dbReference type="EMBL" id="PVZ64928.1"/>
    </source>
</evidence>
<dbReference type="Proteomes" id="UP000244906">
    <property type="component" value="Unassembled WGS sequence"/>
</dbReference>
<keyword evidence="2" id="KW-1185">Reference proteome</keyword>
<sequence>MHNQHITKTTIDIPLILSPTFKIIRAVSLLLLSAFFSQQLAAREKIIVAGDSHSPAIHKFYQSFAEQLASNSGNFSSQLHLFSSDKKLFLNPGDWLVCLGIECLAQTRGFDHKKTIALMVNNKALLGTSWHKTLPIVLADQPFERYLKLTRAIIPNSKNLIALVPPPQQRLANLKNIARSNGYSLIGATVSGNKMPLRILERLLKRADAVILLPEPKIIAPNNIQPMLLSTFRARVPSIAFSPAYVAAGALAGLYSTPQQYAFMAHELLEKLWLEENIAGKQHPWLFDLSINQNAAKSLGITLPTIKLLMQQLHQ</sequence>
<dbReference type="PANTHER" id="PTHR35271">
    <property type="entry name" value="ABC TRANSPORTER, SUBSTRATE-BINDING LIPOPROTEIN-RELATED"/>
    <property type="match status" value="1"/>
</dbReference>
<dbReference type="RefSeq" id="WP_116688683.1">
    <property type="nucleotide sequence ID" value="NZ_CAWNYD010000011.1"/>
</dbReference>
<dbReference type="Gene3D" id="3.40.50.2300">
    <property type="match status" value="1"/>
</dbReference>
<reference evidence="1 2" key="1">
    <citation type="submission" date="2018-04" db="EMBL/GenBank/DDBJ databases">
        <title>Thalassorhabdus spongiae gen. nov., sp. nov., isolated from a marine sponge in South-West Iceland.</title>
        <authorList>
            <person name="Knobloch S."/>
            <person name="Daussin A."/>
            <person name="Johannsson R."/>
            <person name="Marteinsson V.T."/>
        </authorList>
    </citation>
    <scope>NUCLEOTIDE SEQUENCE [LARGE SCALE GENOMIC DNA]</scope>
    <source>
        <strain evidence="1 2">Hp12</strain>
    </source>
</reference>
<gene>
    <name evidence="1" type="ORF">DC094_18875</name>
</gene>